<keyword evidence="3" id="KW-1185">Reference proteome</keyword>
<evidence type="ECO:0000313" key="3">
    <source>
        <dbReference type="Proteomes" id="UP001140206"/>
    </source>
</evidence>
<reference evidence="2" key="1">
    <citation type="submission" date="2022-08" db="EMBL/GenBank/DDBJ databases">
        <authorList>
            <person name="Marques A."/>
        </authorList>
    </citation>
    <scope>NUCLEOTIDE SEQUENCE</scope>
    <source>
        <strain evidence="2">RhyPub2mFocal</strain>
        <tissue evidence="2">Leaves</tissue>
    </source>
</reference>
<dbReference type="InterPro" id="IPR015877">
    <property type="entry name" value="MAT1_centre"/>
</dbReference>
<dbReference type="GO" id="GO:0005675">
    <property type="term" value="C:transcription factor TFIIH holo complex"/>
    <property type="evidence" value="ECO:0007669"/>
    <property type="project" value="TreeGrafter"/>
</dbReference>
<proteinExistence type="predicted"/>
<comment type="caution">
    <text evidence="2">The sequence shown here is derived from an EMBL/GenBank/DDBJ whole genome shotgun (WGS) entry which is preliminary data.</text>
</comment>
<dbReference type="GO" id="GO:0006281">
    <property type="term" value="P:DNA repair"/>
    <property type="evidence" value="ECO:0007669"/>
    <property type="project" value="TreeGrafter"/>
</dbReference>
<evidence type="ECO:0000313" key="2">
    <source>
        <dbReference type="EMBL" id="KAJ4762385.1"/>
    </source>
</evidence>
<name>A0AAV8D3M5_9POAL</name>
<dbReference type="GO" id="GO:0006357">
    <property type="term" value="P:regulation of transcription by RNA polymerase II"/>
    <property type="evidence" value="ECO:0007669"/>
    <property type="project" value="TreeGrafter"/>
</dbReference>
<dbReference type="Pfam" id="PF06391">
    <property type="entry name" value="MAT1"/>
    <property type="match status" value="1"/>
</dbReference>
<dbReference type="Proteomes" id="UP001140206">
    <property type="component" value="Chromosome 4"/>
</dbReference>
<dbReference type="PANTHER" id="PTHR12683:SF13">
    <property type="entry name" value="CDK-ACTIVATING KINASE ASSEMBLY FACTOR MAT1"/>
    <property type="match status" value="1"/>
</dbReference>
<protein>
    <recommendedName>
        <fullName evidence="1">MAT1 centre domain-containing protein</fullName>
    </recommendedName>
</protein>
<dbReference type="AlphaFoldDB" id="A0AAV8D3M5"/>
<gene>
    <name evidence="2" type="ORF">LUZ62_072760</name>
</gene>
<accession>A0AAV8D3M5</accession>
<evidence type="ECO:0000259" key="1">
    <source>
        <dbReference type="Pfam" id="PF06391"/>
    </source>
</evidence>
<organism evidence="2 3">
    <name type="scientific">Rhynchospora pubera</name>
    <dbReference type="NCBI Taxonomy" id="906938"/>
    <lineage>
        <taxon>Eukaryota</taxon>
        <taxon>Viridiplantae</taxon>
        <taxon>Streptophyta</taxon>
        <taxon>Embryophyta</taxon>
        <taxon>Tracheophyta</taxon>
        <taxon>Spermatophyta</taxon>
        <taxon>Magnoliopsida</taxon>
        <taxon>Liliopsida</taxon>
        <taxon>Poales</taxon>
        <taxon>Cyperaceae</taxon>
        <taxon>Cyperoideae</taxon>
        <taxon>Rhynchosporeae</taxon>
        <taxon>Rhynchospora</taxon>
    </lineage>
</organism>
<sequence length="187" mass="20725">MVAASGGNQAWNREINIRRRISNIFNKREDDFPSLREYNDYLEEVEDMTCKLVDGIDVALIEAHIAKYQEENGEQIMNNRARKAEEFAAALKAVKGNPMQAEPMDLQGAGQGSQGMALQGQYAPAGGPMQPRPMGMGAQPMPVGGPHDPRLALDDEETKRIRARAGGWTPDLSRKRALEEAFSTIWI</sequence>
<dbReference type="PANTHER" id="PTHR12683">
    <property type="entry name" value="CDK-ACTIVATING KINASE ASSEMBLY FACTOR MAT1"/>
    <property type="match status" value="1"/>
</dbReference>
<dbReference type="EMBL" id="JAMFTS010000004">
    <property type="protein sequence ID" value="KAJ4762385.1"/>
    <property type="molecule type" value="Genomic_DNA"/>
</dbReference>
<feature type="domain" description="MAT1 centre" evidence="1">
    <location>
        <begin position="12"/>
        <end position="93"/>
    </location>
</feature>